<evidence type="ECO:0000313" key="2">
    <source>
        <dbReference type="Proteomes" id="UP000547058"/>
    </source>
</evidence>
<dbReference type="GO" id="GO:0032259">
    <property type="term" value="P:methylation"/>
    <property type="evidence" value="ECO:0007669"/>
    <property type="project" value="UniProtKB-KW"/>
</dbReference>
<keyword evidence="1" id="KW-0489">Methyltransferase</keyword>
<accession>A0A7W3FLW8</accession>
<name>A0A7W3FLW8_9GAMM</name>
<dbReference type="Proteomes" id="UP000547058">
    <property type="component" value="Unassembled WGS sequence"/>
</dbReference>
<dbReference type="GO" id="GO:0008168">
    <property type="term" value="F:methyltransferase activity"/>
    <property type="evidence" value="ECO:0007669"/>
    <property type="project" value="UniProtKB-KW"/>
</dbReference>
<dbReference type="Gene3D" id="3.40.50.150">
    <property type="entry name" value="Vaccinia Virus protein VP39"/>
    <property type="match status" value="1"/>
</dbReference>
<keyword evidence="2" id="KW-1185">Reference proteome</keyword>
<organism evidence="1 2">
    <name type="scientific">Stenotrophomonas tumulicola</name>
    <dbReference type="NCBI Taxonomy" id="1685415"/>
    <lineage>
        <taxon>Bacteria</taxon>
        <taxon>Pseudomonadati</taxon>
        <taxon>Pseudomonadota</taxon>
        <taxon>Gammaproteobacteria</taxon>
        <taxon>Lysobacterales</taxon>
        <taxon>Lysobacteraceae</taxon>
        <taxon>Stenotrophomonas</taxon>
    </lineage>
</organism>
<gene>
    <name evidence="1" type="ORF">H4O11_07440</name>
</gene>
<dbReference type="InterPro" id="IPR029063">
    <property type="entry name" value="SAM-dependent_MTases_sf"/>
</dbReference>
<dbReference type="PANTHER" id="PTHR43861">
    <property type="entry name" value="TRANS-ACONITATE 2-METHYLTRANSFERASE-RELATED"/>
    <property type="match status" value="1"/>
</dbReference>
<dbReference type="AlphaFoldDB" id="A0A7W3FLW8"/>
<sequence>MTACTHRQGCTHCGASARSRWPNGCCGQRTDPLHGHDSPRPSPTLPATQARQIAMAFRPASRWGNRRNQYYVRFKLTGDPLYRGVLDALPTDHLPVLDLGCGLGLLAHVLRQHARGQAYTGVDVDTAKIRQATCAAATSRLAQVRFESLDLRGPLPPHAGHVALLDVLQYLDLPAQHRLLARAAAAVAPGGRLILRTPLANKDGRDQITRLGDRLAWRIGWMRTRPHHYPVEADLREALRAAGLQATAARPLHGRTPFNSWLLVAERP</sequence>
<dbReference type="EMBL" id="JACGXS010000002">
    <property type="protein sequence ID" value="MBA8681646.1"/>
    <property type="molecule type" value="Genomic_DNA"/>
</dbReference>
<proteinExistence type="predicted"/>
<dbReference type="PANTHER" id="PTHR43861:SF1">
    <property type="entry name" value="TRANS-ACONITATE 2-METHYLTRANSFERASE"/>
    <property type="match status" value="1"/>
</dbReference>
<reference evidence="1 2" key="1">
    <citation type="submission" date="2020-08" db="EMBL/GenBank/DDBJ databases">
        <title>Stenotrophomonas tumulicola JCM 30961.</title>
        <authorList>
            <person name="Deng Y."/>
        </authorList>
    </citation>
    <scope>NUCLEOTIDE SEQUENCE [LARGE SCALE GENOMIC DNA]</scope>
    <source>
        <strain evidence="1 2">JCM 30961</strain>
    </source>
</reference>
<keyword evidence="1" id="KW-0808">Transferase</keyword>
<comment type="caution">
    <text evidence="1">The sequence shown here is derived from an EMBL/GenBank/DDBJ whole genome shotgun (WGS) entry which is preliminary data.</text>
</comment>
<dbReference type="SUPFAM" id="SSF53335">
    <property type="entry name" value="S-adenosyl-L-methionine-dependent methyltransferases"/>
    <property type="match status" value="1"/>
</dbReference>
<protein>
    <submittedName>
        <fullName evidence="1">Methyltransferase</fullName>
    </submittedName>
</protein>
<dbReference type="Pfam" id="PF13489">
    <property type="entry name" value="Methyltransf_23"/>
    <property type="match status" value="1"/>
</dbReference>
<evidence type="ECO:0000313" key="1">
    <source>
        <dbReference type="EMBL" id="MBA8681646.1"/>
    </source>
</evidence>